<dbReference type="Pfam" id="PF09361">
    <property type="entry name" value="Phasin_2"/>
    <property type="match status" value="1"/>
</dbReference>
<evidence type="ECO:0000256" key="1">
    <source>
        <dbReference type="SAM" id="MobiDB-lite"/>
    </source>
</evidence>
<feature type="region of interest" description="Disordered" evidence="1">
    <location>
        <begin position="136"/>
        <end position="155"/>
    </location>
</feature>
<dbReference type="Proteomes" id="UP000813672">
    <property type="component" value="Unassembled WGS sequence"/>
</dbReference>
<accession>A0A9Q3WLJ8</accession>
<organism evidence="3 4">
    <name type="scientific">Ruegeria pomeroyi</name>
    <dbReference type="NCBI Taxonomy" id="89184"/>
    <lineage>
        <taxon>Bacteria</taxon>
        <taxon>Pseudomonadati</taxon>
        <taxon>Pseudomonadota</taxon>
        <taxon>Alphaproteobacteria</taxon>
        <taxon>Rhodobacterales</taxon>
        <taxon>Roseobacteraceae</taxon>
        <taxon>Ruegeria</taxon>
    </lineage>
</organism>
<sequence length="155" mass="17581">MTGRKNMAKTDTTKITPASFTEVLKSMQGPVSMTSLVQPQLEQFWDAQEKLLAESERFTRHWFERRHEAIRTALDAARSATAADPSNPAEAMETVMDWQRHSVERMVEDAREWFDTVSRCADYVTKTEAEAVEETLGEARDIARKATKSAKSEPV</sequence>
<feature type="compositionally biased region" description="Basic and acidic residues" evidence="1">
    <location>
        <begin position="137"/>
        <end position="155"/>
    </location>
</feature>
<dbReference type="EMBL" id="JAGQAF010000005">
    <property type="protein sequence ID" value="MCE8537743.1"/>
    <property type="molecule type" value="Genomic_DNA"/>
</dbReference>
<dbReference type="AlphaFoldDB" id="A0A9Q3WLJ8"/>
<evidence type="ECO:0000313" key="4">
    <source>
        <dbReference type="Proteomes" id="UP000813672"/>
    </source>
</evidence>
<evidence type="ECO:0000259" key="2">
    <source>
        <dbReference type="Pfam" id="PF09361"/>
    </source>
</evidence>
<reference evidence="3" key="1">
    <citation type="journal article" date="2021" name="Environ. Microbiol.">
        <title>Cryptic niche differentiation of novel sediment ecotypes of Rugeria pomeroyi correlates with nitrate respiration.</title>
        <authorList>
            <person name="Lin X."/>
            <person name="McNichol J."/>
            <person name="Chu X."/>
            <person name="Qian Y."/>
            <person name="Luo H."/>
        </authorList>
    </citation>
    <scope>NUCLEOTIDE SEQUENCE</scope>
    <source>
        <strain evidence="3">SZCCDBB064</strain>
    </source>
</reference>
<protein>
    <submittedName>
        <fullName evidence="3">Phasin family protein</fullName>
    </submittedName>
</protein>
<evidence type="ECO:0000313" key="3">
    <source>
        <dbReference type="EMBL" id="MCE8537743.1"/>
    </source>
</evidence>
<proteinExistence type="predicted"/>
<feature type="domain" description="Phasin" evidence="2">
    <location>
        <begin position="33"/>
        <end position="127"/>
    </location>
</feature>
<gene>
    <name evidence="3" type="ORF">KBY27_09760</name>
</gene>
<dbReference type="InterPro" id="IPR018968">
    <property type="entry name" value="Phasin"/>
</dbReference>
<comment type="caution">
    <text evidence="3">The sequence shown here is derived from an EMBL/GenBank/DDBJ whole genome shotgun (WGS) entry which is preliminary data.</text>
</comment>
<name>A0A9Q3WLJ8_9RHOB</name>